<dbReference type="Pfam" id="PF13946">
    <property type="entry name" value="DUF4214"/>
    <property type="match status" value="1"/>
</dbReference>
<keyword evidence="4" id="KW-1185">Reference proteome</keyword>
<keyword evidence="1" id="KW-0106">Calcium</keyword>
<gene>
    <name evidence="3" type="ORF">IV01_05480</name>
</gene>
<dbReference type="InterPro" id="IPR025282">
    <property type="entry name" value="DUF4214"/>
</dbReference>
<dbReference type="EMBL" id="JPQU01000021">
    <property type="protein sequence ID" value="KFE57135.1"/>
    <property type="molecule type" value="Genomic_DNA"/>
</dbReference>
<evidence type="ECO:0000313" key="4">
    <source>
        <dbReference type="Proteomes" id="UP000028631"/>
    </source>
</evidence>
<dbReference type="InterPro" id="IPR001343">
    <property type="entry name" value="Hemolysn_Ca-bd"/>
</dbReference>
<reference evidence="3 4" key="1">
    <citation type="submission" date="2014-07" db="EMBL/GenBank/DDBJ databases">
        <title>Draft Genome Sequences of Environmental Pseudomonas syringae strains.</title>
        <authorList>
            <person name="Baltrus D.A."/>
            <person name="Berge O."/>
            <person name="Morris C."/>
        </authorList>
    </citation>
    <scope>NUCLEOTIDE SEQUENCE [LARGE SCALE GENOMIC DNA]</scope>
    <source>
        <strain evidence="3 4">GAW0119</strain>
    </source>
</reference>
<dbReference type="OrthoDB" id="6734599at2"/>
<dbReference type="RefSeq" id="WP_050507308.1">
    <property type="nucleotide sequence ID" value="NZ_JPQU01000021.1"/>
</dbReference>
<accession>A0A085VNX2</accession>
<evidence type="ECO:0000256" key="1">
    <source>
        <dbReference type="ARBA" id="ARBA00022837"/>
    </source>
</evidence>
<dbReference type="GO" id="GO:0005509">
    <property type="term" value="F:calcium ion binding"/>
    <property type="evidence" value="ECO:0007669"/>
    <property type="project" value="InterPro"/>
</dbReference>
<evidence type="ECO:0000259" key="2">
    <source>
        <dbReference type="Pfam" id="PF13946"/>
    </source>
</evidence>
<dbReference type="Pfam" id="PF00353">
    <property type="entry name" value="HemolysinCabind"/>
    <property type="match status" value="1"/>
</dbReference>
<dbReference type="InterPro" id="IPR011049">
    <property type="entry name" value="Serralysin-like_metalloprot_C"/>
</dbReference>
<feature type="domain" description="DUF4214" evidence="2">
    <location>
        <begin position="216"/>
        <end position="283"/>
    </location>
</feature>
<dbReference type="PATRIC" id="fig|317.175.peg.1153"/>
<dbReference type="InterPro" id="IPR038255">
    <property type="entry name" value="PBS_linker_sf"/>
</dbReference>
<evidence type="ECO:0000313" key="3">
    <source>
        <dbReference type="EMBL" id="KFE57135.1"/>
    </source>
</evidence>
<comment type="caution">
    <text evidence="3">The sequence shown here is derived from an EMBL/GenBank/DDBJ whole genome shotgun (WGS) entry which is preliminary data.</text>
</comment>
<name>A0A085VNX2_PSESX</name>
<dbReference type="AlphaFoldDB" id="A0A085VNX2"/>
<dbReference type="SUPFAM" id="SSF51120">
    <property type="entry name" value="beta-Roll"/>
    <property type="match status" value="1"/>
</dbReference>
<dbReference type="Proteomes" id="UP000028631">
    <property type="component" value="Unassembled WGS sequence"/>
</dbReference>
<protein>
    <recommendedName>
        <fullName evidence="2">DUF4214 domain-containing protein</fullName>
    </recommendedName>
</protein>
<organism evidence="3 4">
    <name type="scientific">Pseudomonas syringae</name>
    <dbReference type="NCBI Taxonomy" id="317"/>
    <lineage>
        <taxon>Bacteria</taxon>
        <taxon>Pseudomonadati</taxon>
        <taxon>Pseudomonadota</taxon>
        <taxon>Gammaproteobacteria</taxon>
        <taxon>Pseudomonadales</taxon>
        <taxon>Pseudomonadaceae</taxon>
        <taxon>Pseudomonas</taxon>
    </lineage>
</organism>
<proteinExistence type="predicted"/>
<sequence>MARITFNQPLDNFDLNKAAQAGATGQVVSTSSTHIVFSEGNYKADLSGIFPSGNSQAGVFTGITYSLNDTPYVTISGLNVKVSDAANTTSLFSGNDQYIGSNGNDHFYAWPGNDTYSGNAGIDTVHYSALKSDFTVSSVSTVATVKGLGKTDTLFNIERVNFQEDGTTLALDVLAGQNAGSAYRLYQAAFDRKADTTGMKLWTQKLDAGVSLADVAMEFVNSNEFKTVNPNTDSASLINSYYQHVLHRAPDATGLAFWSNQMANGAGANDVLASFSESNENVSNTAAELQNGIWM</sequence>
<dbReference type="Gene3D" id="1.10.3130.20">
    <property type="entry name" value="Phycobilisome linker domain"/>
    <property type="match status" value="1"/>
</dbReference>